<dbReference type="PANTHER" id="PTHR36923:SF3">
    <property type="entry name" value="FERREDOXIN"/>
    <property type="match status" value="1"/>
</dbReference>
<dbReference type="SUPFAM" id="SSF54862">
    <property type="entry name" value="4Fe-4S ferredoxins"/>
    <property type="match status" value="1"/>
</dbReference>
<reference evidence="10" key="1">
    <citation type="submission" date="2016-10" db="EMBL/GenBank/DDBJ databases">
        <authorList>
            <person name="Varghese N."/>
            <person name="Submissions S."/>
        </authorList>
    </citation>
    <scope>NUCLEOTIDE SEQUENCE [LARGE SCALE GENOMIC DNA]</scope>
    <source>
        <strain evidence="10">DSM 45460</strain>
    </source>
</reference>
<dbReference type="GO" id="GO:0051538">
    <property type="term" value="F:3 iron, 4 sulfur cluster binding"/>
    <property type="evidence" value="ECO:0007669"/>
    <property type="project" value="UniProtKB-KW"/>
</dbReference>
<evidence type="ECO:0000256" key="1">
    <source>
        <dbReference type="ARBA" id="ARBA00001927"/>
    </source>
</evidence>
<dbReference type="AlphaFoldDB" id="A0A1G8VDD8"/>
<keyword evidence="7" id="KW-0003">3Fe-4S</keyword>
<keyword evidence="5 8" id="KW-0408">Iron</keyword>
<evidence type="ECO:0000313" key="9">
    <source>
        <dbReference type="EMBL" id="SDJ64043.1"/>
    </source>
</evidence>
<evidence type="ECO:0000256" key="4">
    <source>
        <dbReference type="ARBA" id="ARBA00022982"/>
    </source>
</evidence>
<accession>A0A1G8VDD8</accession>
<comment type="function">
    <text evidence="8">Ferredoxins are iron-sulfur proteins that transfer electrons in a wide variety of metabolic reactions.</text>
</comment>
<organism evidence="9 10">
    <name type="scientific">Actinopolyspora mzabensis</name>
    <dbReference type="NCBI Taxonomy" id="995066"/>
    <lineage>
        <taxon>Bacteria</taxon>
        <taxon>Bacillati</taxon>
        <taxon>Actinomycetota</taxon>
        <taxon>Actinomycetes</taxon>
        <taxon>Actinopolysporales</taxon>
        <taxon>Actinopolysporaceae</taxon>
        <taxon>Actinopolyspora</taxon>
    </lineage>
</organism>
<comment type="cofactor">
    <cofactor evidence="1">
        <name>[3Fe-4S] cluster</name>
        <dbReference type="ChEBI" id="CHEBI:21137"/>
    </cofactor>
</comment>
<gene>
    <name evidence="9" type="ORF">SAMN04487820_10111</name>
</gene>
<protein>
    <recommendedName>
        <fullName evidence="8">Ferredoxin</fullName>
    </recommendedName>
</protein>
<evidence type="ECO:0000256" key="8">
    <source>
        <dbReference type="RuleBase" id="RU368020"/>
    </source>
</evidence>
<evidence type="ECO:0000256" key="7">
    <source>
        <dbReference type="ARBA" id="ARBA00023291"/>
    </source>
</evidence>
<dbReference type="InterPro" id="IPR001080">
    <property type="entry name" value="3Fe4S_ferredoxin"/>
</dbReference>
<dbReference type="PRINTS" id="PR00352">
    <property type="entry name" value="3FE4SFRDOXIN"/>
</dbReference>
<dbReference type="EMBL" id="FNFM01000001">
    <property type="protein sequence ID" value="SDJ64043.1"/>
    <property type="molecule type" value="Genomic_DNA"/>
</dbReference>
<evidence type="ECO:0000256" key="5">
    <source>
        <dbReference type="ARBA" id="ARBA00023004"/>
    </source>
</evidence>
<sequence length="69" mass="7480">MNVDVDQPRCVAAGHCVSAAPEVFDQRDEDGVVVLLDETPGEHEHERVREAALLCPSAAITVREGERPS</sequence>
<dbReference type="InterPro" id="IPR051269">
    <property type="entry name" value="Fe-S_cluster_ET"/>
</dbReference>
<evidence type="ECO:0000256" key="2">
    <source>
        <dbReference type="ARBA" id="ARBA00022448"/>
    </source>
</evidence>
<dbReference type="Proteomes" id="UP000199213">
    <property type="component" value="Unassembled WGS sequence"/>
</dbReference>
<dbReference type="RefSeq" id="WP_092625123.1">
    <property type="nucleotide sequence ID" value="NZ_FNFM01000001.1"/>
</dbReference>
<dbReference type="GO" id="GO:0009055">
    <property type="term" value="F:electron transfer activity"/>
    <property type="evidence" value="ECO:0007669"/>
    <property type="project" value="UniProtKB-UniRule"/>
</dbReference>
<keyword evidence="4 8" id="KW-0249">Electron transport</keyword>
<dbReference type="Gene3D" id="3.30.70.20">
    <property type="match status" value="1"/>
</dbReference>
<dbReference type="Pfam" id="PF13370">
    <property type="entry name" value="Fer4_13"/>
    <property type="match status" value="1"/>
</dbReference>
<keyword evidence="3 8" id="KW-0479">Metal-binding</keyword>
<keyword evidence="2 8" id="KW-0813">Transport</keyword>
<evidence type="ECO:0000313" key="10">
    <source>
        <dbReference type="Proteomes" id="UP000199213"/>
    </source>
</evidence>
<evidence type="ECO:0000256" key="3">
    <source>
        <dbReference type="ARBA" id="ARBA00022723"/>
    </source>
</evidence>
<keyword evidence="10" id="KW-1185">Reference proteome</keyword>
<keyword evidence="6 8" id="KW-0411">Iron-sulfur</keyword>
<proteinExistence type="predicted"/>
<dbReference type="OrthoDB" id="14703at2"/>
<name>A0A1G8VDD8_ACTMZ</name>
<dbReference type="GO" id="GO:0005506">
    <property type="term" value="F:iron ion binding"/>
    <property type="evidence" value="ECO:0007669"/>
    <property type="project" value="UniProtKB-UniRule"/>
</dbReference>
<evidence type="ECO:0000256" key="6">
    <source>
        <dbReference type="ARBA" id="ARBA00023014"/>
    </source>
</evidence>
<dbReference type="PANTHER" id="PTHR36923">
    <property type="entry name" value="FERREDOXIN"/>
    <property type="match status" value="1"/>
</dbReference>